<dbReference type="InterPro" id="IPR051823">
    <property type="entry name" value="ASADH-related"/>
</dbReference>
<evidence type="ECO:0000256" key="12">
    <source>
        <dbReference type="HAMAP-Rule" id="MF_02121"/>
    </source>
</evidence>
<dbReference type="CDD" id="cd02315">
    <property type="entry name" value="ScASADH_like_N"/>
    <property type="match status" value="1"/>
</dbReference>
<feature type="binding site" evidence="12">
    <location>
        <position position="204"/>
    </location>
    <ligand>
        <name>substrate</name>
    </ligand>
</feature>
<keyword evidence="7 12" id="KW-0521">NADP</keyword>
<keyword evidence="10 12" id="KW-0457">Lysine biosynthesis</keyword>
<keyword evidence="9 12" id="KW-0560">Oxidoreductase</keyword>
<dbReference type="InterPro" id="IPR012080">
    <property type="entry name" value="Asp_semialdehyde_DH"/>
</dbReference>
<evidence type="ECO:0000256" key="4">
    <source>
        <dbReference type="ARBA" id="ARBA00013120"/>
    </source>
</evidence>
<feature type="binding site" evidence="12">
    <location>
        <begin position="327"/>
        <end position="328"/>
    </location>
    <ligand>
        <name>NADP(+)</name>
        <dbReference type="ChEBI" id="CHEBI:58349"/>
    </ligand>
</feature>
<evidence type="ECO:0000256" key="6">
    <source>
        <dbReference type="ARBA" id="ARBA00022697"/>
    </source>
</evidence>
<keyword evidence="5 12" id="KW-0028">Amino-acid biosynthesis</keyword>
<feature type="binding site" evidence="12">
    <location>
        <begin position="181"/>
        <end position="182"/>
    </location>
    <ligand>
        <name>NADP(+)</name>
        <dbReference type="ChEBI" id="CHEBI:58349"/>
    </ligand>
</feature>
<dbReference type="GO" id="GO:0009088">
    <property type="term" value="P:threonine biosynthetic process"/>
    <property type="evidence" value="ECO:0007669"/>
    <property type="project" value="UniProtKB-UniRule"/>
</dbReference>
<dbReference type="GO" id="GO:0051287">
    <property type="term" value="F:NAD binding"/>
    <property type="evidence" value="ECO:0007669"/>
    <property type="project" value="InterPro"/>
</dbReference>
<name>A0A2L1CD40_METMI</name>
<dbReference type="EMBL" id="CP026606">
    <property type="protein sequence ID" value="AVB76826.1"/>
    <property type="molecule type" value="Genomic_DNA"/>
</dbReference>
<feature type="binding site" evidence="12">
    <location>
        <position position="178"/>
    </location>
    <ligand>
        <name>substrate</name>
    </ligand>
</feature>
<dbReference type="FunFam" id="3.30.360.10:FF:000016">
    <property type="entry name" value="Probable aspartate-semialdehyde dehydrogenase"/>
    <property type="match status" value="1"/>
</dbReference>
<evidence type="ECO:0000256" key="10">
    <source>
        <dbReference type="ARBA" id="ARBA00023154"/>
    </source>
</evidence>
<reference evidence="15" key="2">
    <citation type="submission" date="2018-02" db="EMBL/GenBank/DDBJ databases">
        <title>Complete genome sequence of the Methanococcus maripaludis type strain JJ (DSM 2067), a model for selenoprotein synthesis in Archaea.</title>
        <authorList>
            <person name="Poehlein A."/>
            <person name="Heym D."/>
            <person name="Quitzke V."/>
            <person name="Fersch J."/>
            <person name="Daniel R."/>
            <person name="Rother M."/>
        </authorList>
    </citation>
    <scope>NUCLEOTIDE SEQUENCE [LARGE SCALE GENOMIC DNA]</scope>
    <source>
        <strain evidence="15">DSM 2067</strain>
    </source>
</reference>
<feature type="domain" description="Semialdehyde dehydrogenase NAD-binding" evidence="14">
    <location>
        <begin position="4"/>
        <end position="132"/>
    </location>
</feature>
<keyword evidence="8 12" id="KW-0220">Diaminopimelate biosynthesis</keyword>
<organism evidence="15 18">
    <name type="scientific">Methanococcus maripaludis</name>
    <name type="common">Methanococcus deltae</name>
    <dbReference type="NCBI Taxonomy" id="39152"/>
    <lineage>
        <taxon>Archaea</taxon>
        <taxon>Methanobacteriati</taxon>
        <taxon>Methanobacteriota</taxon>
        <taxon>Methanomada group</taxon>
        <taxon>Methanococci</taxon>
        <taxon>Methanococcales</taxon>
        <taxon>Methanococcaceae</taxon>
        <taxon>Methanococcus</taxon>
    </lineage>
</organism>
<dbReference type="Gene3D" id="3.40.50.720">
    <property type="entry name" value="NAD(P)-binding Rossmann-like Domain"/>
    <property type="match status" value="1"/>
</dbReference>
<dbReference type="GO" id="GO:0046983">
    <property type="term" value="F:protein dimerization activity"/>
    <property type="evidence" value="ECO:0007669"/>
    <property type="project" value="InterPro"/>
</dbReference>
<dbReference type="EMBL" id="JACHED010000001">
    <property type="protein sequence ID" value="MBB6496660.1"/>
    <property type="molecule type" value="Genomic_DNA"/>
</dbReference>
<dbReference type="Proteomes" id="UP000590564">
    <property type="component" value="Unassembled WGS sequence"/>
</dbReference>
<dbReference type="UniPathway" id="UPA00051">
    <property type="reaction ID" value="UER00464"/>
</dbReference>
<keyword evidence="11 12" id="KW-0486">Methionine biosynthesis</keyword>
<evidence type="ECO:0000256" key="11">
    <source>
        <dbReference type="ARBA" id="ARBA00023167"/>
    </source>
</evidence>
<protein>
    <recommendedName>
        <fullName evidence="4 12">Aspartate-semialdehyde dehydrogenase</fullName>
        <shortName evidence="12">ASA dehydrogenase</shortName>
        <shortName evidence="12">ASADH</shortName>
        <ecNumber evidence="4 12">1.2.1.11</ecNumber>
    </recommendedName>
    <alternativeName>
        <fullName evidence="12">Aspartate-beta-semialdehyde dehydrogenase</fullName>
    </alternativeName>
</protein>
<evidence type="ECO:0000256" key="9">
    <source>
        <dbReference type="ARBA" id="ARBA00023002"/>
    </source>
</evidence>
<dbReference type="GO" id="GO:0009089">
    <property type="term" value="P:lysine biosynthetic process via diaminopimelate"/>
    <property type="evidence" value="ECO:0007669"/>
    <property type="project" value="UniProtKB-UniRule"/>
</dbReference>
<evidence type="ECO:0000313" key="19">
    <source>
        <dbReference type="Proteomes" id="UP000567099"/>
    </source>
</evidence>
<dbReference type="GO" id="GO:0050661">
    <property type="term" value="F:NADP binding"/>
    <property type="evidence" value="ECO:0007669"/>
    <property type="project" value="UniProtKB-UniRule"/>
</dbReference>
<dbReference type="KEGG" id="mmad:MMJJ_14480"/>
<evidence type="ECO:0000256" key="8">
    <source>
        <dbReference type="ARBA" id="ARBA00022915"/>
    </source>
</evidence>
<feature type="active site" description="Acyl-thioester intermediate" evidence="12 13">
    <location>
        <position position="151"/>
    </location>
</feature>
<dbReference type="Gene3D" id="3.30.360.10">
    <property type="entry name" value="Dihydrodipicolinate Reductase, domain 2"/>
    <property type="match status" value="1"/>
</dbReference>
<evidence type="ECO:0000256" key="5">
    <source>
        <dbReference type="ARBA" id="ARBA00022605"/>
    </source>
</evidence>
<evidence type="ECO:0000313" key="20">
    <source>
        <dbReference type="Proteomes" id="UP000590564"/>
    </source>
</evidence>
<dbReference type="RefSeq" id="WP_104838242.1">
    <property type="nucleotide sequence ID" value="NZ_CP026606.1"/>
</dbReference>
<dbReference type="EMBL" id="JACDUO010000001">
    <property type="protein sequence ID" value="MBA2863336.1"/>
    <property type="molecule type" value="Genomic_DNA"/>
</dbReference>
<dbReference type="Proteomes" id="UP000239462">
    <property type="component" value="Chromosome"/>
</dbReference>
<comment type="pathway">
    <text evidence="12">Amino-acid biosynthesis; L-lysine biosynthesis via DAP pathway; (S)-tetrahydrodipicolinate from L-aspartate: step 2/4.</text>
</comment>
<dbReference type="GO" id="GO:0071266">
    <property type="term" value="P:'de novo' L-methionine biosynthetic process"/>
    <property type="evidence" value="ECO:0007669"/>
    <property type="project" value="UniProtKB-UniRule"/>
</dbReference>
<dbReference type="CDD" id="cd18130">
    <property type="entry name" value="ASADH_C_arch_fung_like"/>
    <property type="match status" value="1"/>
</dbReference>
<dbReference type="InterPro" id="IPR005676">
    <property type="entry name" value="Asp_semi-ald_DH_pep-lack"/>
</dbReference>
<feature type="binding site" evidence="12">
    <location>
        <begin position="38"/>
        <end position="39"/>
    </location>
    <ligand>
        <name>NADP(+)</name>
        <dbReference type="ChEBI" id="CHEBI:58349"/>
    </ligand>
</feature>
<gene>
    <name evidence="15" type="primary">asd2</name>
    <name evidence="12" type="synonym">asd</name>
    <name evidence="16" type="ORF">HNP94_000336</name>
    <name evidence="17" type="ORF">HNP96_000681</name>
    <name evidence="15" type="ORF">MMJJ_14480</name>
</gene>
<dbReference type="GO" id="GO:0004073">
    <property type="term" value="F:aspartate-semialdehyde dehydrogenase activity"/>
    <property type="evidence" value="ECO:0007669"/>
    <property type="project" value="UniProtKB-UniRule"/>
</dbReference>
<comment type="pathway">
    <text evidence="1 12">Amino-acid biosynthesis; L-methionine biosynthesis via de novo pathway; L-homoserine from L-aspartate: step 2/3.</text>
</comment>
<evidence type="ECO:0000256" key="2">
    <source>
        <dbReference type="ARBA" id="ARBA00005097"/>
    </source>
</evidence>
<dbReference type="InterPro" id="IPR036291">
    <property type="entry name" value="NAD(P)-bd_dom_sf"/>
</dbReference>
<dbReference type="Proteomes" id="UP000567099">
    <property type="component" value="Unassembled WGS sequence"/>
</dbReference>
<feature type="binding site" evidence="12">
    <location>
        <position position="237"/>
    </location>
    <ligand>
        <name>substrate</name>
    </ligand>
</feature>
<dbReference type="InterPro" id="IPR000534">
    <property type="entry name" value="Semialdehyde_DH_NAD-bd"/>
</dbReference>
<dbReference type="UniPathway" id="UPA00034">
    <property type="reaction ID" value="UER00016"/>
</dbReference>
<comment type="pathway">
    <text evidence="2 12">Amino-acid biosynthesis; L-threonine biosynthesis; L-threonine from L-aspartate: step 2/5.</text>
</comment>
<dbReference type="SUPFAM" id="SSF51735">
    <property type="entry name" value="NAD(P)-binding Rossmann-fold domains"/>
    <property type="match status" value="1"/>
</dbReference>
<dbReference type="Pfam" id="PF01118">
    <property type="entry name" value="Semialdhyde_dh"/>
    <property type="match status" value="1"/>
</dbReference>
<reference evidence="18" key="1">
    <citation type="journal article" date="2018" name="Genome Announc.">
        <title>Complete Genome Sequence of the Methanococcus maripaludis Type Strain JJ (DSM 2067), a Model for Selenoprotein Synthesis in Archaea.</title>
        <authorList>
            <person name="Poehlein A."/>
            <person name="Heym D."/>
            <person name="Quitzke V."/>
            <person name="Fersch J."/>
            <person name="Daniel R."/>
            <person name="Rother M."/>
        </authorList>
    </citation>
    <scope>NUCLEOTIDE SEQUENCE [LARGE SCALE GENOMIC DNA]</scope>
    <source>
        <strain evidence="18">DSM 2067</strain>
    </source>
</reference>
<evidence type="ECO:0000256" key="1">
    <source>
        <dbReference type="ARBA" id="ARBA00005021"/>
    </source>
</evidence>
<dbReference type="EC" id="1.2.1.11" evidence="4 12"/>
<dbReference type="PANTHER" id="PTHR46718">
    <property type="entry name" value="ASPARTATE-SEMIALDEHYDE DEHYDROGENASE"/>
    <property type="match status" value="1"/>
</dbReference>
<dbReference type="NCBIfam" id="NF006416">
    <property type="entry name" value="PRK08664.1"/>
    <property type="match status" value="1"/>
</dbReference>
<dbReference type="HAMAP" id="MF_02121">
    <property type="entry name" value="ASADH"/>
    <property type="match status" value="1"/>
</dbReference>
<dbReference type="GO" id="GO:0019877">
    <property type="term" value="P:diaminopimelate biosynthetic process"/>
    <property type="evidence" value="ECO:0007669"/>
    <property type="project" value="UniProtKB-UniRule"/>
</dbReference>
<dbReference type="SUPFAM" id="SSF55347">
    <property type="entry name" value="Glyceraldehyde-3-phosphate dehydrogenase-like, C-terminal domain"/>
    <property type="match status" value="1"/>
</dbReference>
<feature type="binding site" evidence="12">
    <location>
        <position position="112"/>
    </location>
    <ligand>
        <name>phosphate</name>
        <dbReference type="ChEBI" id="CHEBI:43474"/>
    </ligand>
</feature>
<evidence type="ECO:0000256" key="3">
    <source>
        <dbReference type="ARBA" id="ARBA00010584"/>
    </source>
</evidence>
<keyword evidence="6 12" id="KW-0791">Threonine biosynthesis</keyword>
<proteinExistence type="inferred from homology"/>
<reference evidence="16 19" key="3">
    <citation type="submission" date="2020-07" db="EMBL/GenBank/DDBJ databases">
        <title>Genomic Encyclopedia of Type Strains, Phase IV (KMG-V): Genome sequencing to study the core and pangenomes of soil and plant-associated prokaryotes.</title>
        <authorList>
            <person name="Whitman W."/>
        </authorList>
    </citation>
    <scope>NUCLEOTIDE SEQUENCE [LARGE SCALE GENOMIC DNA]</scope>
    <source>
        <strain evidence="16 19">C13</strain>
        <strain evidence="17 20">D1</strain>
    </source>
</reference>
<comment type="similarity">
    <text evidence="3 12">Belongs to the aspartate-semialdehyde dehydrogenase family.</text>
</comment>
<evidence type="ECO:0000313" key="15">
    <source>
        <dbReference type="EMBL" id="AVB76826.1"/>
    </source>
</evidence>
<evidence type="ECO:0000256" key="13">
    <source>
        <dbReference type="PIRSR" id="PIRSR000148-1"/>
    </source>
</evidence>
<dbReference type="InterPro" id="IPR012280">
    <property type="entry name" value="Semialdhyde_DH_dimer_dom"/>
</dbReference>
<evidence type="ECO:0000256" key="7">
    <source>
        <dbReference type="ARBA" id="ARBA00022857"/>
    </source>
</evidence>
<dbReference type="SMART" id="SM00859">
    <property type="entry name" value="Semialdhyde_dh"/>
    <property type="match status" value="1"/>
</dbReference>
<evidence type="ECO:0000313" key="17">
    <source>
        <dbReference type="EMBL" id="MBB6496660.1"/>
    </source>
</evidence>
<dbReference type="GeneID" id="36102534"/>
<comment type="caution">
    <text evidence="12">Lacks conserved residue(s) required for the propagation of feature annotation.</text>
</comment>
<feature type="binding site" evidence="12">
    <location>
        <position position="207"/>
    </location>
    <ligand>
        <name>phosphate</name>
        <dbReference type="ChEBI" id="CHEBI:43474"/>
    </ligand>
</feature>
<evidence type="ECO:0000313" key="16">
    <source>
        <dbReference type="EMBL" id="MBA2863336.1"/>
    </source>
</evidence>
<feature type="active site" description="Proton acceptor" evidence="12 13">
    <location>
        <position position="244"/>
    </location>
</feature>
<dbReference type="PANTHER" id="PTHR46718:SF1">
    <property type="entry name" value="ASPARTATE-SEMIALDEHYDE DEHYDROGENASE"/>
    <property type="match status" value="1"/>
</dbReference>
<evidence type="ECO:0000259" key="14">
    <source>
        <dbReference type="SMART" id="SM00859"/>
    </source>
</evidence>
<dbReference type="PIRSF" id="PIRSF000148">
    <property type="entry name" value="ASA_dh"/>
    <property type="match status" value="1"/>
</dbReference>
<comment type="catalytic activity">
    <reaction evidence="12">
        <text>L-aspartate 4-semialdehyde + phosphate + NADP(+) = 4-phospho-L-aspartate + NADPH + H(+)</text>
        <dbReference type="Rhea" id="RHEA:24284"/>
        <dbReference type="ChEBI" id="CHEBI:15378"/>
        <dbReference type="ChEBI" id="CHEBI:43474"/>
        <dbReference type="ChEBI" id="CHEBI:57535"/>
        <dbReference type="ChEBI" id="CHEBI:57783"/>
        <dbReference type="ChEBI" id="CHEBI:58349"/>
        <dbReference type="ChEBI" id="CHEBI:537519"/>
        <dbReference type="EC" id="1.2.1.11"/>
    </reaction>
</comment>
<comment type="subunit">
    <text evidence="12">Homodimer.</text>
</comment>
<feature type="binding site" evidence="12">
    <location>
        <begin position="11"/>
        <end position="14"/>
    </location>
    <ligand>
        <name>NADP(+)</name>
        <dbReference type="ChEBI" id="CHEBI:58349"/>
    </ligand>
</feature>
<evidence type="ECO:0000313" key="18">
    <source>
        <dbReference type="Proteomes" id="UP000239462"/>
    </source>
</evidence>
<dbReference type="NCBIfam" id="TIGR00978">
    <property type="entry name" value="asd_EA"/>
    <property type="match status" value="1"/>
</dbReference>
<accession>A0A2L1CD40</accession>
<dbReference type="AlphaFoldDB" id="A0A2L1CD40"/>
<dbReference type="Pfam" id="PF02774">
    <property type="entry name" value="Semialdhyde_dhC"/>
    <property type="match status" value="1"/>
</dbReference>
<comment type="function">
    <text evidence="12">Catalyzes the NADPH-dependent formation of L-aspartate-semialdehyde (L-ASA) by the reductive dephosphorylation of L-aspartyl-4-phosphate.</text>
</comment>
<dbReference type="UniPathway" id="UPA00050">
    <property type="reaction ID" value="UER00463"/>
</dbReference>
<sequence length="348" mass="37872">MNIKVGILGATGNVGQRFIQMLENHPVFELEALGASQRSAGKTYKDACYWYQTEPIPEEIANATVVSTDPNDKAYDDVDIVFSALPADLAKTLEPEFAKAGKYVFSNASAMRMESDVPLIVPEVNPEHFGMLEAQKSNRCSDGAVITNPNCSTIGAVISLKPIMDKFGIDLVNITTMQAISGAGYSGVPSMAILDNMVPYIGGEEEKMQTESLKILGSMDGNNFKNGNFKIGVSCNRVPVIDGHTESIFVKTTEEATPEEVAKAMNEFDPLKGLNLPSYAKPIVLREENDRPQPRLDRNTGKGMSIVVGRVRKDPIFTVKYTALEHNTIRGAAGASVLNAELFVQKYL</sequence>